<gene>
    <name evidence="1" type="ORF">VP01_4294g1</name>
</gene>
<protein>
    <submittedName>
        <fullName evidence="1">Uncharacterized protein</fullName>
    </submittedName>
</protein>
<keyword evidence="2" id="KW-1185">Reference proteome</keyword>
<sequence>MIPQVRIYVSLHDSSFLMSVFLINKTMEPVSLDNHSRGYLNKYSKFLGIYVLVTNDDPCYIGYYYLQLHTTTPKLPTKSHLITKSTHNKKIEFLAD</sequence>
<accession>A0A0L6US49</accession>
<dbReference type="AlphaFoldDB" id="A0A0L6US49"/>
<proteinExistence type="predicted"/>
<evidence type="ECO:0000313" key="1">
    <source>
        <dbReference type="EMBL" id="KNZ50680.1"/>
    </source>
</evidence>
<comment type="caution">
    <text evidence="1">The sequence shown here is derived from an EMBL/GenBank/DDBJ whole genome shotgun (WGS) entry which is preliminary data.</text>
</comment>
<organism evidence="1 2">
    <name type="scientific">Puccinia sorghi</name>
    <dbReference type="NCBI Taxonomy" id="27349"/>
    <lineage>
        <taxon>Eukaryota</taxon>
        <taxon>Fungi</taxon>
        <taxon>Dikarya</taxon>
        <taxon>Basidiomycota</taxon>
        <taxon>Pucciniomycotina</taxon>
        <taxon>Pucciniomycetes</taxon>
        <taxon>Pucciniales</taxon>
        <taxon>Pucciniaceae</taxon>
        <taxon>Puccinia</taxon>
    </lineage>
</organism>
<reference evidence="1 2" key="1">
    <citation type="submission" date="2015-08" db="EMBL/GenBank/DDBJ databases">
        <title>Next Generation Sequencing and Analysis of the Genome of Puccinia sorghi L Schw, the Causal Agent of Maize Common Rust.</title>
        <authorList>
            <person name="Rochi L."/>
            <person name="Burguener G."/>
            <person name="Darino M."/>
            <person name="Turjanski A."/>
            <person name="Kreff E."/>
            <person name="Dieguez M.J."/>
            <person name="Sacco F."/>
        </authorList>
    </citation>
    <scope>NUCLEOTIDE SEQUENCE [LARGE SCALE GENOMIC DNA]</scope>
    <source>
        <strain evidence="1 2">RO10H11247</strain>
    </source>
</reference>
<name>A0A0L6US49_9BASI</name>
<dbReference type="Proteomes" id="UP000037035">
    <property type="component" value="Unassembled WGS sequence"/>
</dbReference>
<dbReference type="EMBL" id="LAVV01009384">
    <property type="protein sequence ID" value="KNZ50680.1"/>
    <property type="molecule type" value="Genomic_DNA"/>
</dbReference>
<dbReference type="VEuPathDB" id="FungiDB:VP01_4294g1"/>
<evidence type="ECO:0000313" key="2">
    <source>
        <dbReference type="Proteomes" id="UP000037035"/>
    </source>
</evidence>